<dbReference type="Proteomes" id="UP000282087">
    <property type="component" value="Unassembled WGS sequence"/>
</dbReference>
<dbReference type="EMBL" id="QLLG01000216">
    <property type="protein sequence ID" value="RMX66071.1"/>
    <property type="molecule type" value="Genomic_DNA"/>
</dbReference>
<feature type="domain" description="SET" evidence="1">
    <location>
        <begin position="16"/>
        <end position="241"/>
    </location>
</feature>
<dbReference type="PANTHER" id="PTHR13271:SF34">
    <property type="entry name" value="N-LYSINE METHYLTRANSFERASE SETD6"/>
    <property type="match status" value="1"/>
</dbReference>
<dbReference type="PANTHER" id="PTHR13271">
    <property type="entry name" value="UNCHARACTERIZED PUTATIVE METHYLTRANSFERASE"/>
    <property type="match status" value="1"/>
</dbReference>
<evidence type="ECO:0000313" key="3">
    <source>
        <dbReference type="EMBL" id="RQM15752.1"/>
    </source>
</evidence>
<reference evidence="4 5" key="1">
    <citation type="submission" date="2018-06" db="EMBL/GenBank/DDBJ databases">
        <title>Comparative genomics of downy mildews reveals potential adaptations to biotrophy.</title>
        <authorList>
            <person name="Fletcher K."/>
            <person name="Klosterman S.J."/>
            <person name="Derevnina L."/>
            <person name="Martin F."/>
            <person name="Koike S."/>
            <person name="Reyes Chin-Wo S."/>
            <person name="Mou B."/>
            <person name="Michelmore R."/>
        </authorList>
    </citation>
    <scope>NUCLEOTIDE SEQUENCE [LARGE SCALE GENOMIC DNA]</scope>
    <source>
        <strain evidence="3 5">R13</strain>
        <strain evidence="2 4">R14</strain>
    </source>
</reference>
<dbReference type="InterPro" id="IPR046341">
    <property type="entry name" value="SET_dom_sf"/>
</dbReference>
<dbReference type="InterPro" id="IPR050600">
    <property type="entry name" value="SETD3_SETD6_MTase"/>
</dbReference>
<dbReference type="GO" id="GO:0016279">
    <property type="term" value="F:protein-lysine N-methyltransferase activity"/>
    <property type="evidence" value="ECO:0007669"/>
    <property type="project" value="TreeGrafter"/>
</dbReference>
<dbReference type="GO" id="GO:0005634">
    <property type="term" value="C:nucleus"/>
    <property type="evidence" value="ECO:0007669"/>
    <property type="project" value="TreeGrafter"/>
</dbReference>
<accession>A0A3M6VJ34</accession>
<dbReference type="Proteomes" id="UP000286097">
    <property type="component" value="Unassembled WGS sequence"/>
</dbReference>
<dbReference type="CDD" id="cd10527">
    <property type="entry name" value="SET_LSMT"/>
    <property type="match status" value="1"/>
</dbReference>
<dbReference type="SUPFAM" id="SSF82199">
    <property type="entry name" value="SET domain"/>
    <property type="match status" value="1"/>
</dbReference>
<evidence type="ECO:0000259" key="1">
    <source>
        <dbReference type="PROSITE" id="PS50280"/>
    </source>
</evidence>
<dbReference type="VEuPathDB" id="FungiDB:DD237_003380"/>
<evidence type="ECO:0000313" key="2">
    <source>
        <dbReference type="EMBL" id="RMX66071.1"/>
    </source>
</evidence>
<sequence length="430" mass="48077">MTPKSPLLEWISRHVSTVAVAQDLINPVSVVESYGTNDRSIVAQNEFEAGTKLVTLQTGAFLNGTYWFDNNGTQTKEYIHSLRLNGTVKTTVALLAEVARGDKSDFYGYIQQLPAALSLPFTWDNTLRDMIQHTSVVSILDDKLVLQMYWDYVVPLAKKFATIWPHNVCTLEKFQWAYSIVSSRAFQATDMLEPTLLPVIDMANHEANKPVAHIVKTDFGSYELIALRKVEKGESVTISYGDMSNAQLLCRYGFVLPTLLPSDSIHITSSELTNVFEACPWNRDEGDEQAEEHNLSFVGKGKGTAKTKNLAKRRKLAHPENDDNTLVFFLNGNAEQEFGLSEALLSFVMASQLPAERLYDVLAVILQEKDKWYSSLLALSSDNSASDLNTIKQLCRHERQVCRCVLLGLMSLEESSDSSDDEDKVDIVCS</sequence>
<dbReference type="AlphaFoldDB" id="A0A3M6VJ34"/>
<gene>
    <name evidence="3" type="ORF">DD237_003380</name>
    <name evidence="2" type="ORF">DD238_002959</name>
</gene>
<dbReference type="EMBL" id="QKXF01000144">
    <property type="protein sequence ID" value="RQM15752.1"/>
    <property type="molecule type" value="Genomic_DNA"/>
</dbReference>
<name>A0A3M6VJ34_9STRA</name>
<dbReference type="Gene3D" id="3.90.1410.10">
    <property type="entry name" value="set domain protein methyltransferase, domain 1"/>
    <property type="match status" value="1"/>
</dbReference>
<evidence type="ECO:0000313" key="5">
    <source>
        <dbReference type="Proteomes" id="UP000286097"/>
    </source>
</evidence>
<keyword evidence="4" id="KW-1185">Reference proteome</keyword>
<dbReference type="Pfam" id="PF00856">
    <property type="entry name" value="SET"/>
    <property type="match status" value="1"/>
</dbReference>
<dbReference type="InterPro" id="IPR001214">
    <property type="entry name" value="SET_dom"/>
</dbReference>
<dbReference type="STRING" id="542832.A0A3M6VJ34"/>
<dbReference type="PROSITE" id="PS50280">
    <property type="entry name" value="SET"/>
    <property type="match status" value="1"/>
</dbReference>
<protein>
    <recommendedName>
        <fullName evidence="1">SET domain-containing protein</fullName>
    </recommendedName>
</protein>
<evidence type="ECO:0000313" key="4">
    <source>
        <dbReference type="Proteomes" id="UP000282087"/>
    </source>
</evidence>
<comment type="caution">
    <text evidence="2">The sequence shown here is derived from an EMBL/GenBank/DDBJ whole genome shotgun (WGS) entry which is preliminary data.</text>
</comment>
<organism evidence="2 4">
    <name type="scientific">Peronospora effusa</name>
    <dbReference type="NCBI Taxonomy" id="542832"/>
    <lineage>
        <taxon>Eukaryota</taxon>
        <taxon>Sar</taxon>
        <taxon>Stramenopiles</taxon>
        <taxon>Oomycota</taxon>
        <taxon>Peronosporomycetes</taxon>
        <taxon>Peronosporales</taxon>
        <taxon>Peronosporaceae</taxon>
        <taxon>Peronospora</taxon>
    </lineage>
</organism>
<proteinExistence type="predicted"/>